<sequence>GRRDHHHRDRQPHERPRAALHAVRGRRGELHRRLDPPHVRPSVERVEGRRDAVHALLDLARGGRERGRVPRQGHPGGGDRPARLALLRHQGGREAHGDGAAGRRGRSVPEVRDREGQPHPAQRRWGRRLRRRWRRWPAGRWRLRRGQRRRRRRP</sequence>
<evidence type="ECO:0000313" key="2">
    <source>
        <dbReference type="EMBL" id="CAA9422211.1"/>
    </source>
</evidence>
<dbReference type="AlphaFoldDB" id="A0A6J4PPT4"/>
<proteinExistence type="predicted"/>
<feature type="region of interest" description="Disordered" evidence="1">
    <location>
        <begin position="60"/>
        <end position="129"/>
    </location>
</feature>
<feature type="region of interest" description="Disordered" evidence="1">
    <location>
        <begin position="1"/>
        <end position="41"/>
    </location>
</feature>
<feature type="compositionally biased region" description="Basic residues" evidence="1">
    <location>
        <begin position="1"/>
        <end position="10"/>
    </location>
</feature>
<protein>
    <submittedName>
        <fullName evidence="2">Single-stranded DNA-binding protein</fullName>
    </submittedName>
</protein>
<name>A0A6J4PPT4_9ACTN</name>
<feature type="non-terminal residue" evidence="2">
    <location>
        <position position="1"/>
    </location>
</feature>
<organism evidence="2">
    <name type="scientific">uncultured Quadrisphaera sp</name>
    <dbReference type="NCBI Taxonomy" id="904978"/>
    <lineage>
        <taxon>Bacteria</taxon>
        <taxon>Bacillati</taxon>
        <taxon>Actinomycetota</taxon>
        <taxon>Actinomycetes</taxon>
        <taxon>Kineosporiales</taxon>
        <taxon>Kineosporiaceae</taxon>
        <taxon>Quadrisphaera</taxon>
        <taxon>environmental samples</taxon>
    </lineage>
</organism>
<accession>A0A6J4PPT4</accession>
<evidence type="ECO:0000256" key="1">
    <source>
        <dbReference type="SAM" id="MobiDB-lite"/>
    </source>
</evidence>
<dbReference type="EMBL" id="CADCUY010000440">
    <property type="protein sequence ID" value="CAA9422211.1"/>
    <property type="molecule type" value="Genomic_DNA"/>
</dbReference>
<gene>
    <name evidence="2" type="ORF">AVDCRST_MAG35-2067</name>
</gene>
<feature type="compositionally biased region" description="Basic and acidic residues" evidence="1">
    <location>
        <begin position="26"/>
        <end position="41"/>
    </location>
</feature>
<feature type="compositionally biased region" description="Basic and acidic residues" evidence="1">
    <location>
        <begin position="107"/>
        <end position="117"/>
    </location>
</feature>
<dbReference type="GO" id="GO:0003677">
    <property type="term" value="F:DNA binding"/>
    <property type="evidence" value="ECO:0007669"/>
    <property type="project" value="UniProtKB-KW"/>
</dbReference>
<reference evidence="2" key="1">
    <citation type="submission" date="2020-02" db="EMBL/GenBank/DDBJ databases">
        <authorList>
            <person name="Meier V. D."/>
        </authorList>
    </citation>
    <scope>NUCLEOTIDE SEQUENCE</scope>
    <source>
        <strain evidence="2">AVDCRST_MAG35</strain>
    </source>
</reference>
<keyword evidence="2" id="KW-0238">DNA-binding</keyword>
<feature type="non-terminal residue" evidence="2">
    <location>
        <position position="154"/>
    </location>
</feature>